<name>A0A9W7L9M2_9STRA</name>
<dbReference type="InterPro" id="IPR005046">
    <property type="entry name" value="DUF285"/>
</dbReference>
<feature type="chain" id="PRO_5040867432" evidence="1">
    <location>
        <begin position="16"/>
        <end position="221"/>
    </location>
</feature>
<proteinExistence type="predicted"/>
<accession>A0A9W7L9M2</accession>
<dbReference type="EMBL" id="BRYA01000161">
    <property type="protein sequence ID" value="GMI41903.1"/>
    <property type="molecule type" value="Genomic_DNA"/>
</dbReference>
<dbReference type="NCBIfam" id="TIGR02167">
    <property type="entry name" value="Liste_lipo_26"/>
    <property type="match status" value="3"/>
</dbReference>
<dbReference type="Pfam" id="PF03382">
    <property type="entry name" value="DUF285"/>
    <property type="match status" value="2"/>
</dbReference>
<gene>
    <name evidence="2" type="ORF">TrCOL_g13673</name>
</gene>
<dbReference type="Proteomes" id="UP001165065">
    <property type="component" value="Unassembled WGS sequence"/>
</dbReference>
<dbReference type="OrthoDB" id="198852at2759"/>
<sequence length="221" mass="24347">MLFLILTILPGIVLGFQPTTRQELKDAINSHLSGTSDKGLINNWDTSLITDMRNLFSGYFDCGSLCSLYEQFNEDISGWETSQVTDMTRMFYQAYNFNQDISGWDTSQVTSMSYMFRSASDFNQDISAWDTSQVTSMSEMFKSASDFNQDISGWNVCACTYFSSMFYGSGYSGSSLSTTQCTGCPSGRYTEGTGEYVQGGNPCQGTFVSSRGGGPSKFVSS</sequence>
<evidence type="ECO:0000313" key="3">
    <source>
        <dbReference type="Proteomes" id="UP001165065"/>
    </source>
</evidence>
<evidence type="ECO:0000256" key="1">
    <source>
        <dbReference type="SAM" id="SignalP"/>
    </source>
</evidence>
<comment type="caution">
    <text evidence="2">The sequence shown here is derived from an EMBL/GenBank/DDBJ whole genome shotgun (WGS) entry which is preliminary data.</text>
</comment>
<evidence type="ECO:0000313" key="2">
    <source>
        <dbReference type="EMBL" id="GMI41903.1"/>
    </source>
</evidence>
<protein>
    <submittedName>
        <fullName evidence="2">Uncharacterized protein</fullName>
    </submittedName>
</protein>
<keyword evidence="1" id="KW-0732">Signal</keyword>
<dbReference type="InterPro" id="IPR011889">
    <property type="entry name" value="Liste_lipo_26"/>
</dbReference>
<reference evidence="3" key="1">
    <citation type="journal article" date="2023" name="Commun. Biol.">
        <title>Genome analysis of Parmales, the sister group of diatoms, reveals the evolutionary specialization of diatoms from phago-mixotrophs to photoautotrophs.</title>
        <authorList>
            <person name="Ban H."/>
            <person name="Sato S."/>
            <person name="Yoshikawa S."/>
            <person name="Yamada K."/>
            <person name="Nakamura Y."/>
            <person name="Ichinomiya M."/>
            <person name="Sato N."/>
            <person name="Blanc-Mathieu R."/>
            <person name="Endo H."/>
            <person name="Kuwata A."/>
            <person name="Ogata H."/>
        </authorList>
    </citation>
    <scope>NUCLEOTIDE SEQUENCE [LARGE SCALE GENOMIC DNA]</scope>
</reference>
<dbReference type="AlphaFoldDB" id="A0A9W7L9M2"/>
<organism evidence="2 3">
    <name type="scientific">Triparma columacea</name>
    <dbReference type="NCBI Taxonomy" id="722753"/>
    <lineage>
        <taxon>Eukaryota</taxon>
        <taxon>Sar</taxon>
        <taxon>Stramenopiles</taxon>
        <taxon>Ochrophyta</taxon>
        <taxon>Bolidophyceae</taxon>
        <taxon>Parmales</taxon>
        <taxon>Triparmaceae</taxon>
        <taxon>Triparma</taxon>
    </lineage>
</organism>
<feature type="signal peptide" evidence="1">
    <location>
        <begin position="1"/>
        <end position="15"/>
    </location>
</feature>
<keyword evidence="3" id="KW-1185">Reference proteome</keyword>